<evidence type="ECO:0000313" key="2">
    <source>
        <dbReference type="EMBL" id="CUQ45511.1"/>
    </source>
</evidence>
<name>A0A174WIZ8_9BACE</name>
<dbReference type="Proteomes" id="UP000095725">
    <property type="component" value="Unassembled WGS sequence"/>
</dbReference>
<dbReference type="EMBL" id="CZBL01000016">
    <property type="protein sequence ID" value="CUQ45511.1"/>
    <property type="molecule type" value="Genomic_DNA"/>
</dbReference>
<protein>
    <submittedName>
        <fullName evidence="2">DNA binding domain-containing protein</fullName>
    </submittedName>
</protein>
<evidence type="ECO:0000313" key="3">
    <source>
        <dbReference type="Proteomes" id="UP000095725"/>
    </source>
</evidence>
<dbReference type="NCBIfam" id="TIGR01764">
    <property type="entry name" value="excise"/>
    <property type="match status" value="1"/>
</dbReference>
<proteinExistence type="predicted"/>
<reference evidence="2 3" key="1">
    <citation type="submission" date="2015-09" db="EMBL/GenBank/DDBJ databases">
        <authorList>
            <consortium name="Pathogen Informatics"/>
        </authorList>
    </citation>
    <scope>NUCLEOTIDE SEQUENCE [LARGE SCALE GENOMIC DNA]</scope>
    <source>
        <strain evidence="2 3">2789STDY5834946</strain>
    </source>
</reference>
<dbReference type="RefSeq" id="WP_004302115.1">
    <property type="nucleotide sequence ID" value="NZ_CZBL01000016.1"/>
</dbReference>
<gene>
    <name evidence="2" type="ORF">ERS852558_03445</name>
</gene>
<organism evidence="2 3">
    <name type="scientific">Bacteroides caccae</name>
    <dbReference type="NCBI Taxonomy" id="47678"/>
    <lineage>
        <taxon>Bacteria</taxon>
        <taxon>Pseudomonadati</taxon>
        <taxon>Bacteroidota</taxon>
        <taxon>Bacteroidia</taxon>
        <taxon>Bacteroidales</taxon>
        <taxon>Bacteroidaceae</taxon>
        <taxon>Bacteroides</taxon>
    </lineage>
</organism>
<dbReference type="InterPro" id="IPR041657">
    <property type="entry name" value="HTH_17"/>
</dbReference>
<feature type="domain" description="Helix-turn-helix" evidence="1">
    <location>
        <begin position="34"/>
        <end position="85"/>
    </location>
</feature>
<evidence type="ECO:0000259" key="1">
    <source>
        <dbReference type="Pfam" id="PF12728"/>
    </source>
</evidence>
<dbReference type="GO" id="GO:0003677">
    <property type="term" value="F:DNA binding"/>
    <property type="evidence" value="ECO:0007669"/>
    <property type="project" value="InterPro"/>
</dbReference>
<dbReference type="InterPro" id="IPR010093">
    <property type="entry name" value="SinI_DNA-bd"/>
</dbReference>
<dbReference type="InterPro" id="IPR009061">
    <property type="entry name" value="DNA-bd_dom_put_sf"/>
</dbReference>
<dbReference type="GeneID" id="302995833"/>
<dbReference type="AlphaFoldDB" id="A0A174WIZ8"/>
<sequence length="105" mass="12239">MNKTIDTETLLLKVESHEHRIGIMENLLRDAKQVLTLEEAALFMGISKSSLYKMTHKHELPFFRPNGKIIYFEKSELLNWMRQNRSMSEAETKAAATKHMSELCK</sequence>
<dbReference type="Pfam" id="PF12728">
    <property type="entry name" value="HTH_17"/>
    <property type="match status" value="1"/>
</dbReference>
<accession>A0A174WIZ8</accession>
<dbReference type="SUPFAM" id="SSF46955">
    <property type="entry name" value="Putative DNA-binding domain"/>
    <property type="match status" value="1"/>
</dbReference>